<proteinExistence type="predicted"/>
<feature type="region of interest" description="Disordered" evidence="1">
    <location>
        <begin position="130"/>
        <end position="155"/>
    </location>
</feature>
<name>A0A9P6D3H6_PLEER</name>
<reference evidence="2" key="1">
    <citation type="submission" date="2020-11" db="EMBL/GenBank/DDBJ databases">
        <authorList>
            <consortium name="DOE Joint Genome Institute"/>
            <person name="Ahrendt S."/>
            <person name="Riley R."/>
            <person name="Andreopoulos W."/>
            <person name="Labutti K."/>
            <person name="Pangilinan J."/>
            <person name="Ruiz-Duenas F.J."/>
            <person name="Barrasa J.M."/>
            <person name="Sanchez-Garcia M."/>
            <person name="Camarero S."/>
            <person name="Miyauchi S."/>
            <person name="Serrano A."/>
            <person name="Linde D."/>
            <person name="Babiker R."/>
            <person name="Drula E."/>
            <person name="Ayuso-Fernandez I."/>
            <person name="Pacheco R."/>
            <person name="Padilla G."/>
            <person name="Ferreira P."/>
            <person name="Barriuso J."/>
            <person name="Kellner H."/>
            <person name="Castanera R."/>
            <person name="Alfaro M."/>
            <person name="Ramirez L."/>
            <person name="Pisabarro A.G."/>
            <person name="Kuo A."/>
            <person name="Tritt A."/>
            <person name="Lipzen A."/>
            <person name="He G."/>
            <person name="Yan M."/>
            <person name="Ng V."/>
            <person name="Cullen D."/>
            <person name="Martin F."/>
            <person name="Rosso M.-N."/>
            <person name="Henrissat B."/>
            <person name="Hibbett D."/>
            <person name="Martinez A.T."/>
            <person name="Grigoriev I.V."/>
        </authorList>
    </citation>
    <scope>NUCLEOTIDE SEQUENCE</scope>
    <source>
        <strain evidence="2">ATCC 90797</strain>
    </source>
</reference>
<comment type="caution">
    <text evidence="2">The sequence shown here is derived from an EMBL/GenBank/DDBJ whole genome shotgun (WGS) entry which is preliminary data.</text>
</comment>
<gene>
    <name evidence="2" type="ORF">BDN71DRAFT_1434145</name>
</gene>
<feature type="compositionally biased region" description="Basic residues" evidence="1">
    <location>
        <begin position="64"/>
        <end position="75"/>
    </location>
</feature>
<keyword evidence="3" id="KW-1185">Reference proteome</keyword>
<dbReference type="OrthoDB" id="10599881at2759"/>
<evidence type="ECO:0000256" key="1">
    <source>
        <dbReference type="SAM" id="MobiDB-lite"/>
    </source>
</evidence>
<dbReference type="AlphaFoldDB" id="A0A9P6D3H6"/>
<evidence type="ECO:0000313" key="2">
    <source>
        <dbReference type="EMBL" id="KAF9491151.1"/>
    </source>
</evidence>
<dbReference type="Proteomes" id="UP000807025">
    <property type="component" value="Unassembled WGS sequence"/>
</dbReference>
<evidence type="ECO:0000313" key="3">
    <source>
        <dbReference type="Proteomes" id="UP000807025"/>
    </source>
</evidence>
<dbReference type="EMBL" id="MU154625">
    <property type="protein sequence ID" value="KAF9491151.1"/>
    <property type="molecule type" value="Genomic_DNA"/>
</dbReference>
<accession>A0A9P6D3H6</accession>
<sequence>MPWASPEQIAYLNSCMQCFQDSIDDKSARDQFWHDLREGWQAQWVLLPKHNTMRARGVLPKWVQKPKPKKPKKPKQPASPEPTTSTPSSTTVGHTPRSPLASTSRHQHSRSSSLSVDEFLLGQIASSPAHLSLTPDNREVQGDDVAAPPHVPQQETTRRLRFQLNMPGIEHDNVRLFVQDKRLAICAHTSNVSYEWKRGLGGNVLPDHVHGGIISGDLRLNLTVEDTEDVDPDIWVFSVTTLCIANPLVLWNLHVHNLEVLSYILNGDAESAWGPIEYSNLEEFSRSLNVIAGYLSARRGDGNSKGEQASLRATWVPVATRAVAEGSRYISPFLQSSLLPQSFMIPSHWVVNLPCYQDAREADSIPLLHSHFGLPGCL</sequence>
<protein>
    <submittedName>
        <fullName evidence="2">Uncharacterized protein</fullName>
    </submittedName>
</protein>
<feature type="region of interest" description="Disordered" evidence="1">
    <location>
        <begin position="57"/>
        <end position="112"/>
    </location>
</feature>
<organism evidence="2 3">
    <name type="scientific">Pleurotus eryngii</name>
    <name type="common">Boletus of the steppes</name>
    <dbReference type="NCBI Taxonomy" id="5323"/>
    <lineage>
        <taxon>Eukaryota</taxon>
        <taxon>Fungi</taxon>
        <taxon>Dikarya</taxon>
        <taxon>Basidiomycota</taxon>
        <taxon>Agaricomycotina</taxon>
        <taxon>Agaricomycetes</taxon>
        <taxon>Agaricomycetidae</taxon>
        <taxon>Agaricales</taxon>
        <taxon>Pleurotineae</taxon>
        <taxon>Pleurotaceae</taxon>
        <taxon>Pleurotus</taxon>
    </lineage>
</organism>
<feature type="compositionally biased region" description="Low complexity" evidence="1">
    <location>
        <begin position="76"/>
        <end position="91"/>
    </location>
</feature>